<evidence type="ECO:0000256" key="1">
    <source>
        <dbReference type="SAM" id="Phobius"/>
    </source>
</evidence>
<dbReference type="Proteomes" id="UP000569092">
    <property type="component" value="Unassembled WGS sequence"/>
</dbReference>
<protein>
    <recommendedName>
        <fullName evidence="3">Ice-binding protein C-terminal domain-containing protein</fullName>
    </recommendedName>
</protein>
<dbReference type="InterPro" id="IPR013424">
    <property type="entry name" value="Ice-binding_C"/>
</dbReference>
<comment type="caution">
    <text evidence="4">The sequence shown here is derived from an EMBL/GenBank/DDBJ whole genome shotgun (WGS) entry which is preliminary data.</text>
</comment>
<dbReference type="Pfam" id="PF07589">
    <property type="entry name" value="PEP-CTERM"/>
    <property type="match status" value="1"/>
</dbReference>
<reference evidence="4 5" key="1">
    <citation type="submission" date="2020-08" db="EMBL/GenBank/DDBJ databases">
        <title>Genomic Encyclopedia of Type Strains, Phase IV (KMG-V): Genome sequencing to study the core and pangenomes of soil and plant-associated prokaryotes.</title>
        <authorList>
            <person name="Whitman W."/>
        </authorList>
    </citation>
    <scope>NUCLEOTIDE SEQUENCE [LARGE SCALE GENOMIC DNA]</scope>
    <source>
        <strain evidence="4 5">M8US30</strain>
    </source>
</reference>
<keyword evidence="2" id="KW-0732">Signal</keyword>
<dbReference type="EMBL" id="JACHDZ010000003">
    <property type="protein sequence ID" value="MBB5344531.1"/>
    <property type="molecule type" value="Genomic_DNA"/>
</dbReference>
<feature type="transmembrane region" description="Helical" evidence="1">
    <location>
        <begin position="164"/>
        <end position="181"/>
    </location>
</feature>
<name>A0A7W8J8L3_9BACT</name>
<evidence type="ECO:0000256" key="2">
    <source>
        <dbReference type="SAM" id="SignalP"/>
    </source>
</evidence>
<keyword evidence="1" id="KW-0812">Transmembrane</keyword>
<sequence>MRRSLCLLCLLLFGGCLAAEADPLVTVTVNFVYHNFDDTGSTTFSFDPDQVFYYLQPYYYGDFLYPLLQSPDFPSPYSFDTVDFFDGGLAFTNFGPNFIYDFEIDGTCQDIPPVAGTGAVPTFVTTTCYGSGVYDGVGYGTEQVEEITSLEYVVTGGETTPEPSSFILLGTGLAGLFQIGFRRMRAARRAS</sequence>
<evidence type="ECO:0000259" key="3">
    <source>
        <dbReference type="Pfam" id="PF07589"/>
    </source>
</evidence>
<keyword evidence="1" id="KW-0472">Membrane</keyword>
<dbReference type="AlphaFoldDB" id="A0A7W8J8L3"/>
<keyword evidence="1" id="KW-1133">Transmembrane helix</keyword>
<accession>A0A7W8J8L3</accession>
<feature type="chain" id="PRO_5030559132" description="Ice-binding protein C-terminal domain-containing protein" evidence="2">
    <location>
        <begin position="19"/>
        <end position="191"/>
    </location>
</feature>
<proteinExistence type="predicted"/>
<evidence type="ECO:0000313" key="5">
    <source>
        <dbReference type="Proteomes" id="UP000569092"/>
    </source>
</evidence>
<feature type="domain" description="Ice-binding protein C-terminal" evidence="3">
    <location>
        <begin position="159"/>
        <end position="183"/>
    </location>
</feature>
<dbReference type="NCBIfam" id="TIGR02595">
    <property type="entry name" value="PEP_CTERM"/>
    <property type="match status" value="1"/>
</dbReference>
<dbReference type="PROSITE" id="PS51257">
    <property type="entry name" value="PROKAR_LIPOPROTEIN"/>
    <property type="match status" value="1"/>
</dbReference>
<feature type="signal peptide" evidence="2">
    <location>
        <begin position="1"/>
        <end position="18"/>
    </location>
</feature>
<evidence type="ECO:0000313" key="4">
    <source>
        <dbReference type="EMBL" id="MBB5344531.1"/>
    </source>
</evidence>
<organism evidence="4 5">
    <name type="scientific">Tunturiibacter lichenicola</name>
    <dbReference type="NCBI Taxonomy" id="2051959"/>
    <lineage>
        <taxon>Bacteria</taxon>
        <taxon>Pseudomonadati</taxon>
        <taxon>Acidobacteriota</taxon>
        <taxon>Terriglobia</taxon>
        <taxon>Terriglobales</taxon>
        <taxon>Acidobacteriaceae</taxon>
        <taxon>Tunturiibacter</taxon>
    </lineage>
</organism>
<gene>
    <name evidence="4" type="ORF">HDF10_002510</name>
</gene>